<feature type="compositionally biased region" description="Polar residues" evidence="1">
    <location>
        <begin position="24"/>
        <end position="37"/>
    </location>
</feature>
<comment type="caution">
    <text evidence="2">The sequence shown here is derived from an EMBL/GenBank/DDBJ whole genome shotgun (WGS) entry which is preliminary data.</text>
</comment>
<organism evidence="2 3">
    <name type="scientific">Sporosarcina aquimarina</name>
    <dbReference type="NCBI Taxonomy" id="114975"/>
    <lineage>
        <taxon>Bacteria</taxon>
        <taxon>Bacillati</taxon>
        <taxon>Bacillota</taxon>
        <taxon>Bacilli</taxon>
        <taxon>Bacillales</taxon>
        <taxon>Caryophanaceae</taxon>
        <taxon>Sporosarcina</taxon>
    </lineage>
</organism>
<evidence type="ECO:0000313" key="3">
    <source>
        <dbReference type="Proteomes" id="UP001280629"/>
    </source>
</evidence>
<sequence>MNEMHSNNYEEEQWFPQLPEGFEAQQTEQASWSSWESQPMALNGWNQHQQPGWNQHQQSGWNQPPQHGWNQWNNPSHSQPGWPGFPGSSHQPGWPGQSNWPWQGGMNPQPPPYPGSGGGGGGGNQQAAPTSAPPSQAPPYPDQQGAQMLRVDPGGIRGCMFRMTYVWTSRRRGFWFFPTFVGRTSVAGYRWNEQWRRWTYTGLDLDRVEAFTCI</sequence>
<dbReference type="RefSeq" id="WP_317936585.1">
    <property type="nucleotide sequence ID" value="NZ_JAUBDH010000009.1"/>
</dbReference>
<gene>
    <name evidence="2" type="ORF">QT716_13230</name>
</gene>
<accession>A0ABU4G226</accession>
<feature type="compositionally biased region" description="Polar residues" evidence="1">
    <location>
        <begin position="59"/>
        <end position="79"/>
    </location>
</feature>
<keyword evidence="3" id="KW-1185">Reference proteome</keyword>
<feature type="region of interest" description="Disordered" evidence="1">
    <location>
        <begin position="1"/>
        <end position="149"/>
    </location>
</feature>
<feature type="compositionally biased region" description="Gly residues" evidence="1">
    <location>
        <begin position="115"/>
        <end position="124"/>
    </location>
</feature>
<name>A0ABU4G226_9BACL</name>
<dbReference type="Proteomes" id="UP001280629">
    <property type="component" value="Unassembled WGS sequence"/>
</dbReference>
<reference evidence="2 3" key="1">
    <citation type="submission" date="2023-06" db="EMBL/GenBank/DDBJ databases">
        <title>Sporosarcina sp. nov., isolated from Korean traditional fermented seafood 'Jeotgal'.</title>
        <authorList>
            <person name="Yang A.-I."/>
            <person name="Shin N.-R."/>
        </authorList>
    </citation>
    <scope>NUCLEOTIDE SEQUENCE [LARGE SCALE GENOMIC DNA]</scope>
    <source>
        <strain evidence="2 3">KCTC3840</strain>
    </source>
</reference>
<evidence type="ECO:0000256" key="1">
    <source>
        <dbReference type="SAM" id="MobiDB-lite"/>
    </source>
</evidence>
<evidence type="ECO:0000313" key="2">
    <source>
        <dbReference type="EMBL" id="MDW0111001.1"/>
    </source>
</evidence>
<feature type="compositionally biased region" description="Polar residues" evidence="1">
    <location>
        <begin position="88"/>
        <end position="101"/>
    </location>
</feature>
<dbReference type="EMBL" id="JAUBDH010000009">
    <property type="protein sequence ID" value="MDW0111001.1"/>
    <property type="molecule type" value="Genomic_DNA"/>
</dbReference>
<protein>
    <submittedName>
        <fullName evidence="2">Uncharacterized protein</fullName>
    </submittedName>
</protein>
<feature type="compositionally biased region" description="Pro residues" evidence="1">
    <location>
        <begin position="131"/>
        <end position="141"/>
    </location>
</feature>
<proteinExistence type="predicted"/>
<feature type="compositionally biased region" description="Low complexity" evidence="1">
    <location>
        <begin position="44"/>
        <end position="58"/>
    </location>
</feature>